<dbReference type="GO" id="GO:1905244">
    <property type="term" value="P:regulation of modification of synaptic structure"/>
    <property type="evidence" value="ECO:0007669"/>
    <property type="project" value="TreeGrafter"/>
</dbReference>
<dbReference type="PhylomeDB" id="T1IVC8"/>
<dbReference type="GO" id="GO:0098978">
    <property type="term" value="C:glutamatergic synapse"/>
    <property type="evidence" value="ECO:0007669"/>
    <property type="project" value="TreeGrafter"/>
</dbReference>
<dbReference type="Proteomes" id="UP000014500">
    <property type="component" value="Unassembled WGS sequence"/>
</dbReference>
<dbReference type="HOGENOM" id="CLU_257696_0_0_1"/>
<dbReference type="PANTHER" id="PTHR18978">
    <property type="entry name" value="GRIP-1 ASSOCIATED PROTEIN 1"/>
    <property type="match status" value="1"/>
</dbReference>
<sequence>MASSLSDEEFLRIQENLLEVRTTNYNLEECCRRQQSDINTLTDRCQYLDREYQKAQKALLKSKRAKDVELLIQENEKLQIKLHNQEEEFQLQNCTMMQELSLLVSSNEKLEKELRNVKENGLSKNDFKSSQEVGTLENNLRKLQAENTILQKNMTTDKLNYEDEITRLRSSLASIELSSPEDNDIIEVGSKEVSYHKSTNGSIVDVIRQAEERVARLEKELKEFHELKAKYETEEEEKRLLKNELSKVHSLSENETMSLQDEIERLIDKLKKKQESIVQLQNEKETLYAEKTCFDGNFAFVPRKSYETLQATKDQEIQQMKDQNQRLQTHNFSAKTTITALRRRWDDNFMVYKDKMRGKTQSLEEQLTLKETEVNEQSADKLLDLQTENDSLKLHLTESREEINNLSKQFQYNLCGPDLVPTGHLFSLDTIGWARTQCKMSFRKLSEKYKIGKSTVSDVMKKKEDYIKEYHKGNRKMKLLKRYNDGTVLNQLALSTSKWPVAAITCVVRTKDFCPDYTGTPEHLSQPDKILRPNCVRTTQEARNLNQSLVTRANSLEEEVAELTKNLDETKKVADKRKCLMDEMATNMQKKAEQHKDELSQLNNDYTKKLSDLSDKLEDEKLKTVEVEELRVQIEDFETQVQSLACTKGWFERRLNETEESLENTKKHYESMLAKSKNESDETISKMERDFSQEIEACKIIKQLSKNDLRMHLETCQTEKTECEKTISKLVQDAKDIIEDRKIHEKKGASIVKDLKRQLQMERNRAEKLQERLEEALNNSTQTRSVEANAFKPPEDKADRADTSSISSWSLMSGQLDKENGVRSPTPANILEQENNDLVVRVTAIQEEKWILEEKKIYLSLGVRLTCLLYLSYNCSQTDANLDKQQKEKFILLEIRKAIFPPLRLLTQSSCAEVLLCLRSTYLEMELHRVIIITVGLFDRILKVNHLEESNSAMADDLIRKEAIIQYYCMERRADKSSHALSGDKLTVKRVVDFIKDKGDENQREINRKLFRTLEETLTKNMCLQKDLEILSQQLERLGDEENIGISCVDLTSSITADEMFTSVEKVDMVGESHYELDLFGVRFCHIPVMDCGKAIIIEINILQNDKLTFLLGNDSANCKMALNMRITFIQPIIFQMIFARKLSGDSYLVTKIIGSVKDCFLNGNNDMLTMFYNFLIGTWQLQSWTNTANSIHPSYNARFLQLMGTGLFLKGKNRINHQISSYVGNLENNSMHSTTSILILVYSNANLLYAVREIFNLFSDLIFFCITLEKKGLWFVNKLTNRDFMLCRGIMVTYLITVQFVRRPKHHHGSHKFKSFPKKLFCKDKIFNVKSYFNFIDYTTEQSDRQKSSS</sequence>
<dbReference type="STRING" id="126957.T1IVC8"/>
<feature type="coiled-coil region" evidence="1">
    <location>
        <begin position="38"/>
        <end position="153"/>
    </location>
</feature>
<dbReference type="PANTHER" id="PTHR18978:SF1">
    <property type="entry name" value="GRIP1-ASSOCIATED PROTEIN 1"/>
    <property type="match status" value="1"/>
</dbReference>
<evidence type="ECO:0000313" key="4">
    <source>
        <dbReference type="Proteomes" id="UP000014500"/>
    </source>
</evidence>
<dbReference type="EMBL" id="JH431580">
    <property type="status" value="NOT_ANNOTATED_CDS"/>
    <property type="molecule type" value="Genomic_DNA"/>
</dbReference>
<dbReference type="GO" id="GO:0098887">
    <property type="term" value="P:neurotransmitter receptor transport, endosome to postsynaptic membrane"/>
    <property type="evidence" value="ECO:0007669"/>
    <property type="project" value="TreeGrafter"/>
</dbReference>
<dbReference type="eggNOG" id="ENOG502QTUD">
    <property type="taxonomic scope" value="Eukaryota"/>
</dbReference>
<reference evidence="3" key="2">
    <citation type="submission" date="2015-02" db="UniProtKB">
        <authorList>
            <consortium name="EnsemblMetazoa"/>
        </authorList>
    </citation>
    <scope>IDENTIFICATION</scope>
</reference>
<feature type="compositionally biased region" description="Basic and acidic residues" evidence="2">
    <location>
        <begin position="793"/>
        <end position="802"/>
    </location>
</feature>
<dbReference type="GO" id="GO:0098998">
    <property type="term" value="C:extrinsic component of postsynaptic early endosome membrane"/>
    <property type="evidence" value="ECO:0007669"/>
    <property type="project" value="TreeGrafter"/>
</dbReference>
<feature type="coiled-coil region" evidence="1">
    <location>
        <begin position="382"/>
        <end position="409"/>
    </location>
</feature>
<evidence type="ECO:0000313" key="3">
    <source>
        <dbReference type="EnsemblMetazoa" id="SMAR005124-PA"/>
    </source>
</evidence>
<evidence type="ECO:0000256" key="2">
    <source>
        <dbReference type="SAM" id="MobiDB-lite"/>
    </source>
</evidence>
<accession>T1IVC8</accession>
<organism evidence="3 4">
    <name type="scientific">Strigamia maritima</name>
    <name type="common">European centipede</name>
    <name type="synonym">Geophilus maritimus</name>
    <dbReference type="NCBI Taxonomy" id="126957"/>
    <lineage>
        <taxon>Eukaryota</taxon>
        <taxon>Metazoa</taxon>
        <taxon>Ecdysozoa</taxon>
        <taxon>Arthropoda</taxon>
        <taxon>Myriapoda</taxon>
        <taxon>Chilopoda</taxon>
        <taxon>Pleurostigmophora</taxon>
        <taxon>Geophilomorpha</taxon>
        <taxon>Linotaeniidae</taxon>
        <taxon>Strigamia</taxon>
    </lineage>
</organism>
<dbReference type="GO" id="GO:0098837">
    <property type="term" value="C:postsynaptic recycling endosome"/>
    <property type="evidence" value="ECO:0007669"/>
    <property type="project" value="TreeGrafter"/>
</dbReference>
<dbReference type="GO" id="GO:0099152">
    <property type="term" value="P:regulation of neurotransmitter receptor transport, endosome to postsynaptic membrane"/>
    <property type="evidence" value="ECO:0007669"/>
    <property type="project" value="TreeGrafter"/>
</dbReference>
<feature type="coiled-coil region" evidence="1">
    <location>
        <begin position="1014"/>
        <end position="1041"/>
    </location>
</feature>
<keyword evidence="1" id="KW-0175">Coiled coil</keyword>
<dbReference type="EnsemblMetazoa" id="SMAR005124-RA">
    <property type="protein sequence ID" value="SMAR005124-PA"/>
    <property type="gene ID" value="SMAR005124"/>
</dbReference>
<evidence type="ECO:0000256" key="1">
    <source>
        <dbReference type="SAM" id="Coils"/>
    </source>
</evidence>
<name>T1IVC8_STRMM</name>
<reference evidence="4" key="1">
    <citation type="submission" date="2011-05" db="EMBL/GenBank/DDBJ databases">
        <authorList>
            <person name="Richards S.R."/>
            <person name="Qu J."/>
            <person name="Jiang H."/>
            <person name="Jhangiani S.N."/>
            <person name="Agravi P."/>
            <person name="Goodspeed R."/>
            <person name="Gross S."/>
            <person name="Mandapat C."/>
            <person name="Jackson L."/>
            <person name="Mathew T."/>
            <person name="Pu L."/>
            <person name="Thornton R."/>
            <person name="Saada N."/>
            <person name="Wilczek-Boney K.B."/>
            <person name="Lee S."/>
            <person name="Kovar C."/>
            <person name="Wu Y."/>
            <person name="Scherer S.E."/>
            <person name="Worley K.C."/>
            <person name="Muzny D.M."/>
            <person name="Gibbs R."/>
        </authorList>
    </citation>
    <scope>NUCLEOTIDE SEQUENCE</scope>
    <source>
        <strain evidence="4">Brora</strain>
    </source>
</reference>
<proteinExistence type="predicted"/>
<protein>
    <submittedName>
        <fullName evidence="3">Uncharacterized protein</fullName>
    </submittedName>
</protein>
<feature type="coiled-coil region" evidence="1">
    <location>
        <begin position="539"/>
        <end position="679"/>
    </location>
</feature>
<feature type="coiled-coil region" evidence="1">
    <location>
        <begin position="200"/>
        <end position="326"/>
    </location>
</feature>
<keyword evidence="4" id="KW-1185">Reference proteome</keyword>
<dbReference type="GO" id="GO:0099158">
    <property type="term" value="P:regulation of recycling endosome localization within postsynapse"/>
    <property type="evidence" value="ECO:0007669"/>
    <property type="project" value="TreeGrafter"/>
</dbReference>
<feature type="region of interest" description="Disordered" evidence="2">
    <location>
        <begin position="778"/>
        <end position="804"/>
    </location>
</feature>
<dbReference type="InterPro" id="IPR026204">
    <property type="entry name" value="GRIPAP1"/>
</dbReference>